<accession>A0A086SY77</accession>
<comment type="caution">
    <text evidence="3">The sequence shown here is derived from an EMBL/GenBank/DDBJ whole genome shotgun (WGS) entry which is preliminary data.</text>
</comment>
<evidence type="ECO:0000313" key="3">
    <source>
        <dbReference type="EMBL" id="KFH42059.1"/>
    </source>
</evidence>
<dbReference type="OrthoDB" id="342264at2759"/>
<feature type="compositionally biased region" description="Acidic residues" evidence="1">
    <location>
        <begin position="343"/>
        <end position="353"/>
    </location>
</feature>
<feature type="compositionally biased region" description="Basic and acidic residues" evidence="1">
    <location>
        <begin position="305"/>
        <end position="326"/>
    </location>
</feature>
<dbReference type="Gene3D" id="3.40.50.10190">
    <property type="entry name" value="BRCT domain"/>
    <property type="match status" value="1"/>
</dbReference>
<reference evidence="4" key="1">
    <citation type="journal article" date="2014" name="Genome Announc.">
        <title>Genome sequence and annotation of Acremonium chrysogenum, producer of the beta-lactam antibiotic cephalosporin C.</title>
        <authorList>
            <person name="Terfehr D."/>
            <person name="Dahlmann T.A."/>
            <person name="Specht T."/>
            <person name="Zadra I."/>
            <person name="Kuernsteiner H."/>
            <person name="Kueck U."/>
        </authorList>
    </citation>
    <scope>NUCLEOTIDE SEQUENCE [LARGE SCALE GENOMIC DNA]</scope>
    <source>
        <strain evidence="4">ATCC 11550 / CBS 779.69 / DSM 880 / IAM 14645 / JCM 23072 / IMI 49137</strain>
    </source>
</reference>
<sequence length="379" mass="44296">MVRQIFRKRVIAAAGPLPGQLTPENLKRWTHLRRGVFSDEFDETVTHLLCTEEQFNKRVPRVREALARGKSFHIVHYDWLEFSLVEERRLPEREYSMWNILAKENAIKREKARVERGKRDGEKFVNTNYYHIYHDREFFPYKVDIRRDDAQAGEIGQRYTLCLWESNAKPHLYWFTAKFLKRKGDSQPSYYRPSPCSGRWRHEMDLFMDFFRIKTGIDWEDRVIKQGTTPLTVFQYSPPVSARPDIPWWMRGWWELLADIAKTGGKPIGRRLRHSYDYCLEINAQLRGLPWPPPKEAPGTAINGGREEADDAKTRPSDGSEGKGRIEEDDGEDKEDSSLATDMGDDVDDDDDDKEHSSSDTDMDEDDQTTTVRDEKSLG</sequence>
<dbReference type="Proteomes" id="UP000029964">
    <property type="component" value="Unassembled WGS sequence"/>
</dbReference>
<proteinExistence type="predicted"/>
<dbReference type="PROSITE" id="PS50172">
    <property type="entry name" value="BRCT"/>
    <property type="match status" value="1"/>
</dbReference>
<feature type="domain" description="BRCT" evidence="2">
    <location>
        <begin position="1"/>
        <end position="97"/>
    </location>
</feature>
<organism evidence="3 4">
    <name type="scientific">Hapsidospora chrysogenum (strain ATCC 11550 / CBS 779.69 / DSM 880 / IAM 14645 / JCM 23072 / IMI 49137)</name>
    <name type="common">Acremonium chrysogenum</name>
    <dbReference type="NCBI Taxonomy" id="857340"/>
    <lineage>
        <taxon>Eukaryota</taxon>
        <taxon>Fungi</taxon>
        <taxon>Dikarya</taxon>
        <taxon>Ascomycota</taxon>
        <taxon>Pezizomycotina</taxon>
        <taxon>Sordariomycetes</taxon>
        <taxon>Hypocreomycetidae</taxon>
        <taxon>Hypocreales</taxon>
        <taxon>Bionectriaceae</taxon>
        <taxon>Hapsidospora</taxon>
    </lineage>
</organism>
<feature type="region of interest" description="Disordered" evidence="1">
    <location>
        <begin position="287"/>
        <end position="379"/>
    </location>
</feature>
<evidence type="ECO:0000256" key="1">
    <source>
        <dbReference type="SAM" id="MobiDB-lite"/>
    </source>
</evidence>
<name>A0A086SY77_HAPC1</name>
<evidence type="ECO:0000313" key="4">
    <source>
        <dbReference type="Proteomes" id="UP000029964"/>
    </source>
</evidence>
<dbReference type="SUPFAM" id="SSF52113">
    <property type="entry name" value="BRCT domain"/>
    <property type="match status" value="1"/>
</dbReference>
<dbReference type="EMBL" id="JPKY01000106">
    <property type="protein sequence ID" value="KFH42059.1"/>
    <property type="molecule type" value="Genomic_DNA"/>
</dbReference>
<dbReference type="CDD" id="cd00027">
    <property type="entry name" value="BRCT"/>
    <property type="match status" value="1"/>
</dbReference>
<protein>
    <recommendedName>
        <fullName evidence="2">BRCT domain-containing protein</fullName>
    </recommendedName>
</protein>
<dbReference type="InterPro" id="IPR001357">
    <property type="entry name" value="BRCT_dom"/>
</dbReference>
<evidence type="ECO:0000259" key="2">
    <source>
        <dbReference type="PROSITE" id="PS50172"/>
    </source>
</evidence>
<dbReference type="AlphaFoldDB" id="A0A086SY77"/>
<keyword evidence="4" id="KW-1185">Reference proteome</keyword>
<dbReference type="STRING" id="857340.A0A086SY77"/>
<gene>
    <name evidence="3" type="ORF">ACRE_072220</name>
</gene>
<dbReference type="InterPro" id="IPR036420">
    <property type="entry name" value="BRCT_dom_sf"/>
</dbReference>
<dbReference type="HOGENOM" id="CLU_048607_2_0_1"/>